<dbReference type="Proteomes" id="UP000831467">
    <property type="component" value="Chromosome"/>
</dbReference>
<organism evidence="2 3">
    <name type="scientific">Microbacterium sufflavum</name>
    <dbReference type="NCBI Taxonomy" id="2851649"/>
    <lineage>
        <taxon>Bacteria</taxon>
        <taxon>Bacillati</taxon>
        <taxon>Actinomycetota</taxon>
        <taxon>Actinomycetes</taxon>
        <taxon>Micrococcales</taxon>
        <taxon>Microbacteriaceae</taxon>
        <taxon>Microbacterium</taxon>
    </lineage>
</organism>
<feature type="region of interest" description="Disordered" evidence="1">
    <location>
        <begin position="149"/>
        <end position="168"/>
    </location>
</feature>
<dbReference type="EMBL" id="CP078076">
    <property type="protein sequence ID" value="UPL09972.1"/>
    <property type="molecule type" value="Genomic_DNA"/>
</dbReference>
<protein>
    <submittedName>
        <fullName evidence="2">Uncharacterized protein</fullName>
    </submittedName>
</protein>
<evidence type="ECO:0000313" key="3">
    <source>
        <dbReference type="Proteomes" id="UP000831467"/>
    </source>
</evidence>
<feature type="compositionally biased region" description="Acidic residues" evidence="1">
    <location>
        <begin position="159"/>
        <end position="168"/>
    </location>
</feature>
<name>A0ABY4ICN5_9MICO</name>
<evidence type="ECO:0000313" key="2">
    <source>
        <dbReference type="EMBL" id="UPL09972.1"/>
    </source>
</evidence>
<evidence type="ECO:0000256" key="1">
    <source>
        <dbReference type="SAM" id="MobiDB-lite"/>
    </source>
</evidence>
<keyword evidence="3" id="KW-1185">Reference proteome</keyword>
<reference evidence="2 3" key="1">
    <citation type="submission" date="2021-06" db="EMBL/GenBank/DDBJ databases">
        <title>Genome-based taxonomic framework of Microbacterium strains isolated from marine environment, the description of four new species and reclassification of four preexisting species.</title>
        <authorList>
            <person name="Lee S.D."/>
            <person name="Kim S.-M."/>
            <person name="Byeon Y.-S."/>
            <person name="Yang H.L."/>
            <person name="Kim I.S."/>
        </authorList>
    </citation>
    <scope>NUCLEOTIDE SEQUENCE [LARGE SCALE GENOMIC DNA]</scope>
    <source>
        <strain evidence="2 3">SSW1-51</strain>
    </source>
</reference>
<gene>
    <name evidence="2" type="ORF">KV394_02105</name>
</gene>
<dbReference type="RefSeq" id="WP_247982179.1">
    <property type="nucleotide sequence ID" value="NZ_CP078076.1"/>
</dbReference>
<sequence>MNAQLKNVEPLGLRAVMVSSLPATLMTDDAPDRYTVEAVFTRQADRDEVAAIHGVPMRDFLSARGYPTVELKVSDRRLEIANTNLPELRDGLAAVIAERLVEINRRLVAERLVSALGLEKASAREHERVALVASLAESVVFAAGAHTAYSDDASRASDWEEEGGAPLK</sequence>
<proteinExistence type="predicted"/>
<accession>A0ABY4ICN5</accession>